<dbReference type="InterPro" id="IPR036249">
    <property type="entry name" value="Thioredoxin-like_sf"/>
</dbReference>
<proteinExistence type="predicted"/>
<dbReference type="SFLD" id="SFLDS00019">
    <property type="entry name" value="Glutathione_Transferase_(cytos"/>
    <property type="match status" value="1"/>
</dbReference>
<dbReference type="PIRSF" id="PIRSF015753">
    <property type="entry name" value="GST"/>
    <property type="match status" value="1"/>
</dbReference>
<comment type="caution">
    <text evidence="2">The sequence shown here is derived from an EMBL/GenBank/DDBJ whole genome shotgun (WGS) entry which is preliminary data.</text>
</comment>
<name>A0ABP0GX17_CLALP</name>
<dbReference type="EMBL" id="CAWYQH010000152">
    <property type="protein sequence ID" value="CAK8696182.1"/>
    <property type="molecule type" value="Genomic_DNA"/>
</dbReference>
<reference evidence="2 3" key="1">
    <citation type="submission" date="2024-02" db="EMBL/GenBank/DDBJ databases">
        <authorList>
            <person name="Daric V."/>
            <person name="Darras S."/>
        </authorList>
    </citation>
    <scope>NUCLEOTIDE SEQUENCE [LARGE SCALE GENOMIC DNA]</scope>
</reference>
<dbReference type="SUPFAM" id="SSF52833">
    <property type="entry name" value="Thioredoxin-like"/>
    <property type="match status" value="1"/>
</dbReference>
<sequence>MYFYKISKHYNVKFLKTFSKLSENGRFLEPTATFIGVNVKRNKTMKKHQDVSSSINKAGEFVRKESSFRNQVEANGEFPPESGRYHLYVSYACPWAHRTLISRKLKGLEDVISYTTVDYLMGENGWRFNDQIPGCTKDPIFGVEYMREIYHKVSPGYDGRITVPVLFDKKAKKIVNNESSEIIRMFNHGFDEFCATEQQRQLDLYPLEKRNEIDEVNAWVYLNINNGVYRSGFATSQEAYDKAVQDLFAHLDKLEDLLSKQRYVTGNTLTEADVRLYTTLVRFDPVYHGHFKCNKKRIIDYPNIWSYLRELYQMPGFGDTTDMEHITKHYQMSHVKINPYGIVYIGPDLDFMAPHDRNEKFPV</sequence>
<gene>
    <name evidence="2" type="ORF">CVLEPA_LOCUS29358</name>
</gene>
<dbReference type="InterPro" id="IPR016639">
    <property type="entry name" value="GST_Omega/GSH"/>
</dbReference>
<dbReference type="Pfam" id="PF13409">
    <property type="entry name" value="GST_N_2"/>
    <property type="match status" value="1"/>
</dbReference>
<dbReference type="InterPro" id="IPR040079">
    <property type="entry name" value="Glutathione_S-Trfase"/>
</dbReference>
<dbReference type="InterPro" id="IPR047047">
    <property type="entry name" value="GST_Omega-like_C"/>
</dbReference>
<dbReference type="CDD" id="cd03190">
    <property type="entry name" value="GST_C_Omega_like"/>
    <property type="match status" value="1"/>
</dbReference>
<dbReference type="Gene3D" id="1.20.1050.10">
    <property type="match status" value="1"/>
</dbReference>
<dbReference type="InterPro" id="IPR004045">
    <property type="entry name" value="Glutathione_S-Trfase_N"/>
</dbReference>
<dbReference type="InterPro" id="IPR010987">
    <property type="entry name" value="Glutathione-S-Trfase_C-like"/>
</dbReference>
<keyword evidence="3" id="KW-1185">Reference proteome</keyword>
<dbReference type="PANTHER" id="PTHR32419">
    <property type="entry name" value="GLUTATHIONYL-HYDROQUINONE REDUCTASE"/>
    <property type="match status" value="1"/>
</dbReference>
<dbReference type="SFLD" id="SFLDG01206">
    <property type="entry name" value="Xi.1"/>
    <property type="match status" value="1"/>
</dbReference>
<dbReference type="PANTHER" id="PTHR32419:SF6">
    <property type="entry name" value="GLUTATHIONE S-TRANSFERASE OMEGA-LIKE 1-RELATED"/>
    <property type="match status" value="1"/>
</dbReference>
<dbReference type="Proteomes" id="UP001642483">
    <property type="component" value="Unassembled WGS sequence"/>
</dbReference>
<dbReference type="InterPro" id="IPR036282">
    <property type="entry name" value="Glutathione-S-Trfase_C_sf"/>
</dbReference>
<dbReference type="SFLD" id="SFLDG01148">
    <property type="entry name" value="Xi_(cytGST)"/>
    <property type="match status" value="1"/>
</dbReference>
<dbReference type="Gene3D" id="3.40.30.10">
    <property type="entry name" value="Glutaredoxin"/>
    <property type="match status" value="1"/>
</dbReference>
<protein>
    <recommendedName>
        <fullName evidence="1">GST C-terminal domain-containing protein</fullName>
    </recommendedName>
</protein>
<dbReference type="PROSITE" id="PS50405">
    <property type="entry name" value="GST_CTER"/>
    <property type="match status" value="1"/>
</dbReference>
<feature type="domain" description="GST C-terminal" evidence="1">
    <location>
        <begin position="206"/>
        <end position="335"/>
    </location>
</feature>
<organism evidence="2 3">
    <name type="scientific">Clavelina lepadiformis</name>
    <name type="common">Light-bulb sea squirt</name>
    <name type="synonym">Ascidia lepadiformis</name>
    <dbReference type="NCBI Taxonomy" id="159417"/>
    <lineage>
        <taxon>Eukaryota</taxon>
        <taxon>Metazoa</taxon>
        <taxon>Chordata</taxon>
        <taxon>Tunicata</taxon>
        <taxon>Ascidiacea</taxon>
        <taxon>Aplousobranchia</taxon>
        <taxon>Clavelinidae</taxon>
        <taxon>Clavelina</taxon>
    </lineage>
</organism>
<evidence type="ECO:0000313" key="3">
    <source>
        <dbReference type="Proteomes" id="UP001642483"/>
    </source>
</evidence>
<evidence type="ECO:0000259" key="1">
    <source>
        <dbReference type="PROSITE" id="PS50405"/>
    </source>
</evidence>
<evidence type="ECO:0000313" key="2">
    <source>
        <dbReference type="EMBL" id="CAK8696182.1"/>
    </source>
</evidence>
<dbReference type="Pfam" id="PF13410">
    <property type="entry name" value="GST_C_2"/>
    <property type="match status" value="1"/>
</dbReference>
<dbReference type="SUPFAM" id="SSF47616">
    <property type="entry name" value="GST C-terminal domain-like"/>
    <property type="match status" value="1"/>
</dbReference>
<accession>A0ABP0GX17</accession>